<sequence length="74" mass="8330">MTIQNHENTAGGIWSHEIVTEAIMRPCPYCGVQPPENCRGDNLIEFTAPTGRIFKMHSPRLRQVPAFTTQPAEH</sequence>
<dbReference type="Proteomes" id="UP001299596">
    <property type="component" value="Unassembled WGS sequence"/>
</dbReference>
<keyword evidence="2" id="KW-1185">Reference proteome</keyword>
<protein>
    <submittedName>
        <fullName evidence="1">Uncharacterized protein</fullName>
    </submittedName>
</protein>
<organism evidence="1 2">
    <name type="scientific">[Mycobacterium] crassicus</name>
    <dbReference type="NCBI Taxonomy" id="2872309"/>
    <lineage>
        <taxon>Bacteria</taxon>
        <taxon>Bacillati</taxon>
        <taxon>Actinomycetota</taxon>
        <taxon>Actinomycetes</taxon>
        <taxon>Mycobacteriales</taxon>
        <taxon>Mycobacteriaceae</taxon>
        <taxon>Mycolicibacter</taxon>
    </lineage>
</organism>
<comment type="caution">
    <text evidence="1">The sequence shown here is derived from an EMBL/GenBank/DDBJ whole genome shotgun (WGS) entry which is preliminary data.</text>
</comment>
<reference evidence="1 2" key="1">
    <citation type="submission" date="2023-12" db="EMBL/GenBank/DDBJ databases">
        <title>Description of new species of Mycobacterium terrae complex isolated from sewage at the Sao Paulo Zoological Park Foundation in Brazil.</title>
        <authorList>
            <person name="Romagnoli C.L."/>
            <person name="Conceicao E.C."/>
            <person name="Machado E."/>
            <person name="Barreto L.B.P.F."/>
            <person name="Sharma A."/>
            <person name="Silva N.M."/>
            <person name="Marques L.E."/>
            <person name="Juliana M.A."/>
            <person name="Lourenco M.C.S."/>
            <person name="Digiampietri L.A."/>
            <person name="Suffys P.N."/>
            <person name="Viana-Niero C."/>
        </authorList>
    </citation>
    <scope>NUCLEOTIDE SEQUENCE [LARGE SCALE GENOMIC DNA]</scope>
    <source>
        <strain evidence="1 2">MYC098</strain>
    </source>
</reference>
<dbReference type="RefSeq" id="WP_225406118.1">
    <property type="nucleotide sequence ID" value="NZ_JAYJJR010000005.1"/>
</dbReference>
<proteinExistence type="predicted"/>
<name>A0ABU5XK80_9MYCO</name>
<gene>
    <name evidence="1" type="ORF">K6T79_10725</name>
</gene>
<evidence type="ECO:0000313" key="2">
    <source>
        <dbReference type="Proteomes" id="UP001299596"/>
    </source>
</evidence>
<dbReference type="EMBL" id="JAYJJR010000005">
    <property type="protein sequence ID" value="MEB3021521.1"/>
    <property type="molecule type" value="Genomic_DNA"/>
</dbReference>
<accession>A0ABU5XK80</accession>
<evidence type="ECO:0000313" key="1">
    <source>
        <dbReference type="EMBL" id="MEB3021521.1"/>
    </source>
</evidence>